<proteinExistence type="predicted"/>
<gene>
    <name evidence="1" type="ORF">J2S00_000378</name>
</gene>
<dbReference type="EMBL" id="JAUSUQ010000001">
    <property type="protein sequence ID" value="MDQ0337608.1"/>
    <property type="molecule type" value="Genomic_DNA"/>
</dbReference>
<name>A0ABU0CNE5_9BACI</name>
<accession>A0ABU0CNE5</accession>
<evidence type="ECO:0008006" key="3">
    <source>
        <dbReference type="Google" id="ProtNLM"/>
    </source>
</evidence>
<evidence type="ECO:0000313" key="2">
    <source>
        <dbReference type="Proteomes" id="UP001232445"/>
    </source>
</evidence>
<sequence length="127" mass="13613">MTMPNNEKAIIAGFKTMRDAEQALEALKKLPVVDMRVNRMSEHPIEELDTDPQNAITGDFPGLANAVYNTVMDLNSSVLVNADPSASGLSDGGGDNNIGTDVVLTVVVNEDQFAQAKQIVQQHGGQF</sequence>
<keyword evidence="2" id="KW-1185">Reference proteome</keyword>
<dbReference type="RefSeq" id="WP_307334844.1">
    <property type="nucleotide sequence ID" value="NZ_JAUSUQ010000001.1"/>
</dbReference>
<protein>
    <recommendedName>
        <fullName evidence="3">General stress protein 17M-like domain-containing protein</fullName>
    </recommendedName>
</protein>
<evidence type="ECO:0000313" key="1">
    <source>
        <dbReference type="EMBL" id="MDQ0337608.1"/>
    </source>
</evidence>
<organism evidence="1 2">
    <name type="scientific">Caldalkalibacillus uzonensis</name>
    <dbReference type="NCBI Taxonomy" id="353224"/>
    <lineage>
        <taxon>Bacteria</taxon>
        <taxon>Bacillati</taxon>
        <taxon>Bacillota</taxon>
        <taxon>Bacilli</taxon>
        <taxon>Bacillales</taxon>
        <taxon>Bacillaceae</taxon>
        <taxon>Caldalkalibacillus</taxon>
    </lineage>
</organism>
<reference evidence="1 2" key="1">
    <citation type="submission" date="2023-07" db="EMBL/GenBank/DDBJ databases">
        <title>Genomic Encyclopedia of Type Strains, Phase IV (KMG-IV): sequencing the most valuable type-strain genomes for metagenomic binning, comparative biology and taxonomic classification.</title>
        <authorList>
            <person name="Goeker M."/>
        </authorList>
    </citation>
    <scope>NUCLEOTIDE SEQUENCE [LARGE SCALE GENOMIC DNA]</scope>
    <source>
        <strain evidence="1 2">DSM 17740</strain>
    </source>
</reference>
<comment type="caution">
    <text evidence="1">The sequence shown here is derived from an EMBL/GenBank/DDBJ whole genome shotgun (WGS) entry which is preliminary data.</text>
</comment>
<dbReference type="Proteomes" id="UP001232445">
    <property type="component" value="Unassembled WGS sequence"/>
</dbReference>